<sequence length="102" mass="11557">MSQCSSQDGLHFHRVHLDGPSLSTWLLFLEPSSLDYHTLSWVTSWFQPTILVATPEACKFVLSKDSFETGWPKSTVVLIGRNLFAGLTEEIYLKLQKLTESL</sequence>
<dbReference type="InParanoid" id="D8S8K3"/>
<dbReference type="Proteomes" id="UP000001514">
    <property type="component" value="Unassembled WGS sequence"/>
</dbReference>
<evidence type="ECO:0000313" key="1">
    <source>
        <dbReference type="EMBL" id="EFJ19170.1"/>
    </source>
</evidence>
<evidence type="ECO:0000313" key="2">
    <source>
        <dbReference type="Proteomes" id="UP000001514"/>
    </source>
</evidence>
<gene>
    <name evidence="1" type="ORF">SELMODRAFT_419328</name>
</gene>
<proteinExistence type="predicted"/>
<dbReference type="HOGENOM" id="CLU_172845_0_0_1"/>
<reference evidence="1 2" key="1">
    <citation type="journal article" date="2011" name="Science">
        <title>The Selaginella genome identifies genetic changes associated with the evolution of vascular plants.</title>
        <authorList>
            <person name="Banks J.A."/>
            <person name="Nishiyama T."/>
            <person name="Hasebe M."/>
            <person name="Bowman J.L."/>
            <person name="Gribskov M."/>
            <person name="dePamphilis C."/>
            <person name="Albert V.A."/>
            <person name="Aono N."/>
            <person name="Aoyama T."/>
            <person name="Ambrose B.A."/>
            <person name="Ashton N.W."/>
            <person name="Axtell M.J."/>
            <person name="Barker E."/>
            <person name="Barker M.S."/>
            <person name="Bennetzen J.L."/>
            <person name="Bonawitz N.D."/>
            <person name="Chapple C."/>
            <person name="Cheng C."/>
            <person name="Correa L.G."/>
            <person name="Dacre M."/>
            <person name="DeBarry J."/>
            <person name="Dreyer I."/>
            <person name="Elias M."/>
            <person name="Engstrom E.M."/>
            <person name="Estelle M."/>
            <person name="Feng L."/>
            <person name="Finet C."/>
            <person name="Floyd S.K."/>
            <person name="Frommer W.B."/>
            <person name="Fujita T."/>
            <person name="Gramzow L."/>
            <person name="Gutensohn M."/>
            <person name="Harholt J."/>
            <person name="Hattori M."/>
            <person name="Heyl A."/>
            <person name="Hirai T."/>
            <person name="Hiwatashi Y."/>
            <person name="Ishikawa M."/>
            <person name="Iwata M."/>
            <person name="Karol K.G."/>
            <person name="Koehler B."/>
            <person name="Kolukisaoglu U."/>
            <person name="Kubo M."/>
            <person name="Kurata T."/>
            <person name="Lalonde S."/>
            <person name="Li K."/>
            <person name="Li Y."/>
            <person name="Litt A."/>
            <person name="Lyons E."/>
            <person name="Manning G."/>
            <person name="Maruyama T."/>
            <person name="Michael T.P."/>
            <person name="Mikami K."/>
            <person name="Miyazaki S."/>
            <person name="Morinaga S."/>
            <person name="Murata T."/>
            <person name="Mueller-Roeber B."/>
            <person name="Nelson D.R."/>
            <person name="Obara M."/>
            <person name="Oguri Y."/>
            <person name="Olmstead R.G."/>
            <person name="Onodera N."/>
            <person name="Petersen B.L."/>
            <person name="Pils B."/>
            <person name="Prigge M."/>
            <person name="Rensing S.A."/>
            <person name="Riano-Pachon D.M."/>
            <person name="Roberts A.W."/>
            <person name="Sato Y."/>
            <person name="Scheller H.V."/>
            <person name="Schulz B."/>
            <person name="Schulz C."/>
            <person name="Shakirov E.V."/>
            <person name="Shibagaki N."/>
            <person name="Shinohara N."/>
            <person name="Shippen D.E."/>
            <person name="Soerensen I."/>
            <person name="Sotooka R."/>
            <person name="Sugimoto N."/>
            <person name="Sugita M."/>
            <person name="Sumikawa N."/>
            <person name="Tanurdzic M."/>
            <person name="Theissen G."/>
            <person name="Ulvskov P."/>
            <person name="Wakazuki S."/>
            <person name="Weng J.K."/>
            <person name="Willats W.W."/>
            <person name="Wipf D."/>
            <person name="Wolf P.G."/>
            <person name="Yang L."/>
            <person name="Zimmer A.D."/>
            <person name="Zhu Q."/>
            <person name="Mitros T."/>
            <person name="Hellsten U."/>
            <person name="Loque D."/>
            <person name="Otillar R."/>
            <person name="Salamov A."/>
            <person name="Schmutz J."/>
            <person name="Shapiro H."/>
            <person name="Lindquist E."/>
            <person name="Lucas S."/>
            <person name="Rokhsar D."/>
            <person name="Grigoriev I.V."/>
        </authorList>
    </citation>
    <scope>NUCLEOTIDE SEQUENCE [LARGE SCALE GENOMIC DNA]</scope>
</reference>
<organism evidence="2">
    <name type="scientific">Selaginella moellendorffii</name>
    <name type="common">Spikemoss</name>
    <dbReference type="NCBI Taxonomy" id="88036"/>
    <lineage>
        <taxon>Eukaryota</taxon>
        <taxon>Viridiplantae</taxon>
        <taxon>Streptophyta</taxon>
        <taxon>Embryophyta</taxon>
        <taxon>Tracheophyta</taxon>
        <taxon>Lycopodiopsida</taxon>
        <taxon>Selaginellales</taxon>
        <taxon>Selaginellaceae</taxon>
        <taxon>Selaginella</taxon>
    </lineage>
</organism>
<protein>
    <submittedName>
        <fullName evidence="1">Uncharacterized protein</fullName>
    </submittedName>
</protein>
<dbReference type="KEGG" id="smo:SELMODRAFT_419328"/>
<dbReference type="Gramene" id="EFJ19170">
    <property type="protein sequence ID" value="EFJ19170"/>
    <property type="gene ID" value="SELMODRAFT_419328"/>
</dbReference>
<dbReference type="EMBL" id="GL377607">
    <property type="protein sequence ID" value="EFJ19170.1"/>
    <property type="molecule type" value="Genomic_DNA"/>
</dbReference>
<keyword evidence="2" id="KW-1185">Reference proteome</keyword>
<name>D8S8K3_SELML</name>
<dbReference type="AlphaFoldDB" id="D8S8K3"/>
<accession>D8S8K3</accession>